<name>A0A8S8XAH4_9PROT</name>
<sequence>MYAETDWRLTEDGAGPLRFGMTLTEVARIAGPLSSREEQGSDCEHRVATRAPKNLILMFNDERLVRIDVGQPDVHDDHGMHVGSKEDEILHTYRDRKIAVSPHPYLDEDGHYVTVFGRKPDRRLVFETEKGVVTSFRTGLNGPAQFIEGCL</sequence>
<accession>A0A8S8XAH4</accession>
<evidence type="ECO:0000313" key="1">
    <source>
        <dbReference type="EMBL" id="GIL38315.1"/>
    </source>
</evidence>
<organism evidence="1 2">
    <name type="scientific">Roseiterribacter gracilis</name>
    <dbReference type="NCBI Taxonomy" id="2812848"/>
    <lineage>
        <taxon>Bacteria</taxon>
        <taxon>Pseudomonadati</taxon>
        <taxon>Pseudomonadota</taxon>
        <taxon>Alphaproteobacteria</taxon>
        <taxon>Rhodospirillales</taxon>
        <taxon>Roseiterribacteraceae</taxon>
        <taxon>Roseiterribacter</taxon>
    </lineage>
</organism>
<dbReference type="AlphaFoldDB" id="A0A8S8XAH4"/>
<reference evidence="1" key="1">
    <citation type="submission" date="2021-02" db="EMBL/GenBank/DDBJ databases">
        <title>Genome sequence of Rhodospirillales sp. strain TMPK1 isolated from soil.</title>
        <authorList>
            <person name="Nakai R."/>
            <person name="Kusada H."/>
            <person name="Tamaki H."/>
        </authorList>
    </citation>
    <scope>NUCLEOTIDE SEQUENCE</scope>
    <source>
        <strain evidence="1">TMPK1</strain>
    </source>
</reference>
<keyword evidence="2" id="KW-1185">Reference proteome</keyword>
<protein>
    <submittedName>
        <fullName evidence="1">Uncharacterized protein</fullName>
    </submittedName>
</protein>
<comment type="caution">
    <text evidence="1">The sequence shown here is derived from an EMBL/GenBank/DDBJ whole genome shotgun (WGS) entry which is preliminary data.</text>
</comment>
<evidence type="ECO:0000313" key="2">
    <source>
        <dbReference type="Proteomes" id="UP000681075"/>
    </source>
</evidence>
<gene>
    <name evidence="1" type="ORF">TMPK1_05520</name>
</gene>
<proteinExistence type="predicted"/>
<dbReference type="RefSeq" id="WP_420241294.1">
    <property type="nucleotide sequence ID" value="NZ_BOPV01000001.1"/>
</dbReference>
<dbReference type="EMBL" id="BOPV01000001">
    <property type="protein sequence ID" value="GIL38315.1"/>
    <property type="molecule type" value="Genomic_DNA"/>
</dbReference>
<dbReference type="Proteomes" id="UP000681075">
    <property type="component" value="Unassembled WGS sequence"/>
</dbReference>